<dbReference type="Proteomes" id="UP000581135">
    <property type="component" value="Unassembled WGS sequence"/>
</dbReference>
<name>A0A839SWL2_9PROT</name>
<dbReference type="SMART" id="SM00563">
    <property type="entry name" value="PlsC"/>
    <property type="match status" value="1"/>
</dbReference>
<dbReference type="SUPFAM" id="SSF69593">
    <property type="entry name" value="Glycerol-3-phosphate (1)-acyltransferase"/>
    <property type="match status" value="1"/>
</dbReference>
<keyword evidence="4" id="KW-0472">Membrane</keyword>
<keyword evidence="7" id="KW-1185">Reference proteome</keyword>
<evidence type="ECO:0000256" key="4">
    <source>
        <dbReference type="SAM" id="Phobius"/>
    </source>
</evidence>
<feature type="domain" description="Phospholipid/glycerol acyltransferase" evidence="5">
    <location>
        <begin position="71"/>
        <end position="185"/>
    </location>
</feature>
<accession>A0A839SWL2</accession>
<evidence type="ECO:0000313" key="7">
    <source>
        <dbReference type="Proteomes" id="UP000581135"/>
    </source>
</evidence>
<dbReference type="AlphaFoldDB" id="A0A839SWL2"/>
<evidence type="ECO:0000256" key="3">
    <source>
        <dbReference type="ARBA" id="ARBA00023315"/>
    </source>
</evidence>
<comment type="caution">
    <text evidence="6">The sequence shown here is derived from an EMBL/GenBank/DDBJ whole genome shotgun (WGS) entry which is preliminary data.</text>
</comment>
<gene>
    <name evidence="6" type="ORF">FHR98_002383</name>
</gene>
<dbReference type="PANTHER" id="PTHR10434">
    <property type="entry name" value="1-ACYL-SN-GLYCEROL-3-PHOSPHATE ACYLTRANSFERASE"/>
    <property type="match status" value="1"/>
</dbReference>
<dbReference type="GO" id="GO:0006654">
    <property type="term" value="P:phosphatidic acid biosynthetic process"/>
    <property type="evidence" value="ECO:0007669"/>
    <property type="project" value="TreeGrafter"/>
</dbReference>
<evidence type="ECO:0000313" key="6">
    <source>
        <dbReference type="EMBL" id="MBB3066080.1"/>
    </source>
</evidence>
<evidence type="ECO:0000256" key="2">
    <source>
        <dbReference type="ARBA" id="ARBA00022679"/>
    </source>
</evidence>
<feature type="transmembrane region" description="Helical" evidence="4">
    <location>
        <begin position="35"/>
        <end position="53"/>
    </location>
</feature>
<dbReference type="Pfam" id="PF01553">
    <property type="entry name" value="Acyltransferase"/>
    <property type="match status" value="1"/>
</dbReference>
<keyword evidence="4" id="KW-1133">Transmembrane helix</keyword>
<dbReference type="EC" id="2.3.1.51" evidence="6"/>
<dbReference type="RefSeq" id="WP_183416896.1">
    <property type="nucleotide sequence ID" value="NZ_JACHXA010000006.1"/>
</dbReference>
<organism evidence="6 7">
    <name type="scientific">Limibacillus halophilus</name>
    <dbReference type="NCBI Taxonomy" id="1579333"/>
    <lineage>
        <taxon>Bacteria</taxon>
        <taxon>Pseudomonadati</taxon>
        <taxon>Pseudomonadota</taxon>
        <taxon>Alphaproteobacteria</taxon>
        <taxon>Rhodospirillales</taxon>
        <taxon>Rhodovibrionaceae</taxon>
        <taxon>Limibacillus</taxon>
    </lineage>
</organism>
<evidence type="ECO:0000259" key="5">
    <source>
        <dbReference type="SMART" id="SM00563"/>
    </source>
</evidence>
<dbReference type="CDD" id="cd07989">
    <property type="entry name" value="LPLAT_AGPAT-like"/>
    <property type="match status" value="1"/>
</dbReference>
<evidence type="ECO:0000256" key="1">
    <source>
        <dbReference type="ARBA" id="ARBA00005189"/>
    </source>
</evidence>
<dbReference type="PANTHER" id="PTHR10434:SF40">
    <property type="entry name" value="1-ACYL-SN-GLYCEROL-3-PHOSPHATE ACYLTRANSFERASE"/>
    <property type="match status" value="1"/>
</dbReference>
<comment type="pathway">
    <text evidence="1">Lipid metabolism.</text>
</comment>
<keyword evidence="2 6" id="KW-0808">Transferase</keyword>
<keyword evidence="4" id="KW-0812">Transmembrane</keyword>
<sequence length="238" mass="26676">MRYLGSIAFNILFIVWTLLIFIIGLPVLLLPTRYVFAWGCLWAWVTLQLLRFIGGVDSRFIGMEKLPEGPFILASKHQSTWDSLVLPRLAPNSAYVLKRELTEIPLFGAYVKRAGMIPVDREAGAPAIRSMLQQAKAAVAQGKIIGIYPQGTRTAPGTKLPYHPGVAALYTHLKLPVVPVALNSGLFWARRAWFLRPGTITLEVLDVIEPGLDRKTFLLELERRIEEASDRLARESEQ</sequence>
<reference evidence="6 7" key="1">
    <citation type="submission" date="2020-08" db="EMBL/GenBank/DDBJ databases">
        <title>Genomic Encyclopedia of Type Strains, Phase III (KMG-III): the genomes of soil and plant-associated and newly described type strains.</title>
        <authorList>
            <person name="Whitman W."/>
        </authorList>
    </citation>
    <scope>NUCLEOTIDE SEQUENCE [LARGE SCALE GENOMIC DNA]</scope>
    <source>
        <strain evidence="6 7">CECT 8803</strain>
    </source>
</reference>
<feature type="transmembrane region" description="Helical" evidence="4">
    <location>
        <begin position="7"/>
        <end position="29"/>
    </location>
</feature>
<proteinExistence type="predicted"/>
<dbReference type="EMBL" id="JACHXA010000006">
    <property type="protein sequence ID" value="MBB3066080.1"/>
    <property type="molecule type" value="Genomic_DNA"/>
</dbReference>
<dbReference type="InterPro" id="IPR002123">
    <property type="entry name" value="Plipid/glycerol_acylTrfase"/>
</dbReference>
<dbReference type="GO" id="GO:0003841">
    <property type="term" value="F:1-acylglycerol-3-phosphate O-acyltransferase activity"/>
    <property type="evidence" value="ECO:0007669"/>
    <property type="project" value="UniProtKB-EC"/>
</dbReference>
<keyword evidence="3 6" id="KW-0012">Acyltransferase</keyword>
<protein>
    <submittedName>
        <fullName evidence="6">1-acyl-sn-glycerol-3-phosphate acyltransferase</fullName>
        <ecNumber evidence="6">2.3.1.51</ecNumber>
    </submittedName>
</protein>